<evidence type="ECO:0000313" key="2">
    <source>
        <dbReference type="EMBL" id="EIJ43788.1"/>
    </source>
</evidence>
<dbReference type="PANTHER" id="PTHR37691:SF1">
    <property type="entry name" value="BLR3518 PROTEIN"/>
    <property type="match status" value="1"/>
</dbReference>
<dbReference type="STRING" id="395493.BegalDRAFT_2960"/>
<feature type="chain" id="PRO_5003668924" evidence="1">
    <location>
        <begin position="23"/>
        <end position="149"/>
    </location>
</feature>
<dbReference type="AlphaFoldDB" id="I3CJJ5"/>
<dbReference type="Proteomes" id="UP000005744">
    <property type="component" value="Unassembled WGS sequence"/>
</dbReference>
<sequence length="149" mass="16864">MRPLLTWFTLISLTLMLSFVHAAETERYGKQKVVYHFNVADSKIYSAALRNIQNHLDAVGVENVDIIAVLHGDGLAIVQDAVKDLDLQNRLLGLKATHHVQFKICQKTLEGRKLDYQTDLFDVQKEDIVPSGVAEIARLEQMGYVYLKP</sequence>
<keyword evidence="3" id="KW-1185">Reference proteome</keyword>
<dbReference type="InterPro" id="IPR027396">
    <property type="entry name" value="DsrEFH-like"/>
</dbReference>
<keyword evidence="1" id="KW-0732">Signal</keyword>
<dbReference type="OrthoDB" id="14053at2"/>
<protein>
    <submittedName>
        <fullName evidence="2">Uncharacterized protein</fullName>
    </submittedName>
</protein>
<dbReference type="SUPFAM" id="SSF75169">
    <property type="entry name" value="DsrEFH-like"/>
    <property type="match status" value="1"/>
</dbReference>
<dbReference type="PANTHER" id="PTHR37691">
    <property type="entry name" value="BLR3518 PROTEIN"/>
    <property type="match status" value="1"/>
</dbReference>
<evidence type="ECO:0000313" key="3">
    <source>
        <dbReference type="Proteomes" id="UP000005744"/>
    </source>
</evidence>
<organism evidence="2 3">
    <name type="scientific">Beggiatoa alba B18LD</name>
    <dbReference type="NCBI Taxonomy" id="395493"/>
    <lineage>
        <taxon>Bacteria</taxon>
        <taxon>Pseudomonadati</taxon>
        <taxon>Pseudomonadota</taxon>
        <taxon>Gammaproteobacteria</taxon>
        <taxon>Thiotrichales</taxon>
        <taxon>Thiotrichaceae</taxon>
        <taxon>Beggiatoa</taxon>
    </lineage>
</organism>
<dbReference type="InterPro" id="IPR003787">
    <property type="entry name" value="Sulphur_relay_DsrE/F-like"/>
</dbReference>
<dbReference type="Pfam" id="PF02635">
    <property type="entry name" value="DsrE"/>
    <property type="match status" value="1"/>
</dbReference>
<dbReference type="eggNOG" id="COG1416">
    <property type="taxonomic scope" value="Bacteria"/>
</dbReference>
<reference evidence="2 3" key="1">
    <citation type="submission" date="2011-11" db="EMBL/GenBank/DDBJ databases">
        <title>Improved High-Quality Draft sequence of Beggiatoa alba B18lD.</title>
        <authorList>
            <consortium name="US DOE Joint Genome Institute"/>
            <person name="Lucas S."/>
            <person name="Han J."/>
            <person name="Lapidus A."/>
            <person name="Cheng J.-F."/>
            <person name="Goodwin L."/>
            <person name="Pitluck S."/>
            <person name="Peters L."/>
            <person name="Mikhailova N."/>
            <person name="Held B."/>
            <person name="Detter J.C."/>
            <person name="Han C."/>
            <person name="Tapia R."/>
            <person name="Land M."/>
            <person name="Hauser L."/>
            <person name="Kyrpides N."/>
            <person name="Ivanova N."/>
            <person name="Pagani I."/>
            <person name="Samuel K."/>
            <person name="Teske A."/>
            <person name="Mueller J."/>
            <person name="Woyke T."/>
        </authorList>
    </citation>
    <scope>NUCLEOTIDE SEQUENCE [LARGE SCALE GENOMIC DNA]</scope>
    <source>
        <strain evidence="2 3">B18LD</strain>
    </source>
</reference>
<dbReference type="Gene3D" id="3.40.1260.10">
    <property type="entry name" value="DsrEFH-like"/>
    <property type="match status" value="1"/>
</dbReference>
<accession>I3CJJ5</accession>
<evidence type="ECO:0000256" key="1">
    <source>
        <dbReference type="SAM" id="SignalP"/>
    </source>
</evidence>
<dbReference type="RefSeq" id="WP_002691275.1">
    <property type="nucleotide sequence ID" value="NZ_JH600070.1"/>
</dbReference>
<name>I3CJJ5_9GAMM</name>
<dbReference type="EMBL" id="JH600070">
    <property type="protein sequence ID" value="EIJ43788.1"/>
    <property type="molecule type" value="Genomic_DNA"/>
</dbReference>
<proteinExistence type="predicted"/>
<gene>
    <name evidence="2" type="ORF">BegalDRAFT_2960</name>
</gene>
<dbReference type="HOGENOM" id="CLU_127515_0_1_6"/>
<feature type="signal peptide" evidence="1">
    <location>
        <begin position="1"/>
        <end position="22"/>
    </location>
</feature>